<keyword evidence="2" id="KW-1185">Reference proteome</keyword>
<dbReference type="EMBL" id="CM009291">
    <property type="protein sequence ID" value="PNT48248.1"/>
    <property type="molecule type" value="Genomic_DNA"/>
</dbReference>
<name>B9GTJ2_POPTR</name>
<sequence>MVNACARDHENLKNIVDQESCILVGNGCDTSFLNDVWIIGNYCLQVSFLVCTTSQLTKGLVPPKVEVFCWLAILNRLNTRGMLSKREGGNNLQLNSILQPDYEIIFLLILTRLCVWAKALFPDFPYCALDLLISAEGPAGIGGVLRDHNGLLLRLFSIPVGIKDSNEAELLAVVKALELSTLKEDMFGKEVVIVLRNKVSVGKWQRLEKNLRTDIRLSTSLVELALAQHHLMEIPSAKSGR</sequence>
<evidence type="ECO:0000313" key="2">
    <source>
        <dbReference type="Proteomes" id="UP000006729"/>
    </source>
</evidence>
<dbReference type="InParanoid" id="B9GTJ2"/>
<dbReference type="SUPFAM" id="SSF53098">
    <property type="entry name" value="Ribonuclease H-like"/>
    <property type="match status" value="1"/>
</dbReference>
<dbReference type="InterPro" id="IPR012337">
    <property type="entry name" value="RNaseH-like_sf"/>
</dbReference>
<dbReference type="Proteomes" id="UP000006729">
    <property type="component" value="Chromosome 2"/>
</dbReference>
<protein>
    <submittedName>
        <fullName evidence="1">Uncharacterized protein</fullName>
    </submittedName>
</protein>
<dbReference type="InterPro" id="IPR036397">
    <property type="entry name" value="RNaseH_sf"/>
</dbReference>
<evidence type="ECO:0000313" key="1">
    <source>
        <dbReference type="EMBL" id="PNT48248.1"/>
    </source>
</evidence>
<proteinExistence type="predicted"/>
<gene>
    <name evidence="1" type="ORF">POPTR_002G068500</name>
</gene>
<organism evidence="1 2">
    <name type="scientific">Populus trichocarpa</name>
    <name type="common">Western balsam poplar</name>
    <name type="synonym">Populus balsamifera subsp. trichocarpa</name>
    <dbReference type="NCBI Taxonomy" id="3694"/>
    <lineage>
        <taxon>Eukaryota</taxon>
        <taxon>Viridiplantae</taxon>
        <taxon>Streptophyta</taxon>
        <taxon>Embryophyta</taxon>
        <taxon>Tracheophyta</taxon>
        <taxon>Spermatophyta</taxon>
        <taxon>Magnoliopsida</taxon>
        <taxon>eudicotyledons</taxon>
        <taxon>Gunneridae</taxon>
        <taxon>Pentapetalae</taxon>
        <taxon>rosids</taxon>
        <taxon>fabids</taxon>
        <taxon>Malpighiales</taxon>
        <taxon>Salicaceae</taxon>
        <taxon>Saliceae</taxon>
        <taxon>Populus</taxon>
    </lineage>
</organism>
<dbReference type="CDD" id="cd06222">
    <property type="entry name" value="RNase_H_like"/>
    <property type="match status" value="1"/>
</dbReference>
<dbReference type="AlphaFoldDB" id="B9GTJ2"/>
<reference evidence="1 2" key="1">
    <citation type="journal article" date="2006" name="Science">
        <title>The genome of black cottonwood, Populus trichocarpa (Torr. &amp; Gray).</title>
        <authorList>
            <person name="Tuskan G.A."/>
            <person name="Difazio S."/>
            <person name="Jansson S."/>
            <person name="Bohlmann J."/>
            <person name="Grigoriev I."/>
            <person name="Hellsten U."/>
            <person name="Putnam N."/>
            <person name="Ralph S."/>
            <person name="Rombauts S."/>
            <person name="Salamov A."/>
            <person name="Schein J."/>
            <person name="Sterck L."/>
            <person name="Aerts A."/>
            <person name="Bhalerao R.R."/>
            <person name="Bhalerao R.P."/>
            <person name="Blaudez D."/>
            <person name="Boerjan W."/>
            <person name="Brun A."/>
            <person name="Brunner A."/>
            <person name="Busov V."/>
            <person name="Campbell M."/>
            <person name="Carlson J."/>
            <person name="Chalot M."/>
            <person name="Chapman J."/>
            <person name="Chen G.L."/>
            <person name="Cooper D."/>
            <person name="Coutinho P.M."/>
            <person name="Couturier J."/>
            <person name="Covert S."/>
            <person name="Cronk Q."/>
            <person name="Cunningham R."/>
            <person name="Davis J."/>
            <person name="Degroeve S."/>
            <person name="Dejardin A."/>
            <person name="Depamphilis C."/>
            <person name="Detter J."/>
            <person name="Dirks B."/>
            <person name="Dubchak I."/>
            <person name="Duplessis S."/>
            <person name="Ehlting J."/>
            <person name="Ellis B."/>
            <person name="Gendler K."/>
            <person name="Goodstein D."/>
            <person name="Gribskov M."/>
            <person name="Grimwood J."/>
            <person name="Groover A."/>
            <person name="Gunter L."/>
            <person name="Hamberger B."/>
            <person name="Heinze B."/>
            <person name="Helariutta Y."/>
            <person name="Henrissat B."/>
            <person name="Holligan D."/>
            <person name="Holt R."/>
            <person name="Huang W."/>
            <person name="Islam-Faridi N."/>
            <person name="Jones S."/>
            <person name="Jones-Rhoades M."/>
            <person name="Jorgensen R."/>
            <person name="Joshi C."/>
            <person name="Kangasjarvi J."/>
            <person name="Karlsson J."/>
            <person name="Kelleher C."/>
            <person name="Kirkpatrick R."/>
            <person name="Kirst M."/>
            <person name="Kohler A."/>
            <person name="Kalluri U."/>
            <person name="Larimer F."/>
            <person name="Leebens-Mack J."/>
            <person name="Leple J.C."/>
            <person name="Locascio P."/>
            <person name="Lou Y."/>
            <person name="Lucas S."/>
            <person name="Martin F."/>
            <person name="Montanini B."/>
            <person name="Napoli C."/>
            <person name="Nelson D.R."/>
            <person name="Nelson C."/>
            <person name="Nieminen K."/>
            <person name="Nilsson O."/>
            <person name="Pereda V."/>
            <person name="Peter G."/>
            <person name="Philippe R."/>
            <person name="Pilate G."/>
            <person name="Poliakov A."/>
            <person name="Razumovskaya J."/>
            <person name="Richardson P."/>
            <person name="Rinaldi C."/>
            <person name="Ritland K."/>
            <person name="Rouze P."/>
            <person name="Ryaboy D."/>
            <person name="Schmutz J."/>
            <person name="Schrader J."/>
            <person name="Segerman B."/>
            <person name="Shin H."/>
            <person name="Siddiqui A."/>
            <person name="Sterky F."/>
            <person name="Terry A."/>
            <person name="Tsai C.J."/>
            <person name="Uberbacher E."/>
            <person name="Unneberg P."/>
            <person name="Vahala J."/>
            <person name="Wall K."/>
            <person name="Wessler S."/>
            <person name="Yang G."/>
            <person name="Yin T."/>
            <person name="Douglas C."/>
            <person name="Marra M."/>
            <person name="Sandberg G."/>
            <person name="Van de Peer Y."/>
            <person name="Rokhsar D."/>
        </authorList>
    </citation>
    <scope>NUCLEOTIDE SEQUENCE [LARGE SCALE GENOMIC DNA]</scope>
    <source>
        <strain evidence="2">cv. Nisqually</strain>
    </source>
</reference>
<dbReference type="Gene3D" id="3.30.420.10">
    <property type="entry name" value="Ribonuclease H-like superfamily/Ribonuclease H"/>
    <property type="match status" value="1"/>
</dbReference>
<dbReference type="InterPro" id="IPR044730">
    <property type="entry name" value="RNase_H-like_dom_plant"/>
</dbReference>
<accession>B9GTJ2</accession>
<dbReference type="GO" id="GO:0003676">
    <property type="term" value="F:nucleic acid binding"/>
    <property type="evidence" value="ECO:0007669"/>
    <property type="project" value="InterPro"/>
</dbReference>